<dbReference type="Gene3D" id="2.70.220.10">
    <property type="entry name" value="Ganglioside GM2 activator"/>
    <property type="match status" value="1"/>
</dbReference>
<dbReference type="Pfam" id="PF02221">
    <property type="entry name" value="E1_DerP2_DerF2"/>
    <property type="match status" value="1"/>
</dbReference>
<evidence type="ECO:0000256" key="2">
    <source>
        <dbReference type="SAM" id="SignalP"/>
    </source>
</evidence>
<dbReference type="EnsemblMetazoa" id="CapteT219327">
    <property type="protein sequence ID" value="CapteP219327"/>
    <property type="gene ID" value="CapteG219327"/>
</dbReference>
<dbReference type="SMART" id="SM00737">
    <property type="entry name" value="ML"/>
    <property type="match status" value="1"/>
</dbReference>
<dbReference type="Proteomes" id="UP000014760">
    <property type="component" value="Unassembled WGS sequence"/>
</dbReference>
<dbReference type="EMBL" id="KB311016">
    <property type="protein sequence ID" value="ELT90215.1"/>
    <property type="molecule type" value="Genomic_DNA"/>
</dbReference>
<dbReference type="PANTHER" id="PTHR17357:SF0">
    <property type="entry name" value="GANGLIOSIDE GM2 ACTIVATOR"/>
    <property type="match status" value="1"/>
</dbReference>
<dbReference type="InterPro" id="IPR028996">
    <property type="entry name" value="GM2-AP"/>
</dbReference>
<evidence type="ECO:0000313" key="6">
    <source>
        <dbReference type="Proteomes" id="UP000014760"/>
    </source>
</evidence>
<reference evidence="4 6" key="2">
    <citation type="journal article" date="2013" name="Nature">
        <title>Insights into bilaterian evolution from three spiralian genomes.</title>
        <authorList>
            <person name="Simakov O."/>
            <person name="Marletaz F."/>
            <person name="Cho S.J."/>
            <person name="Edsinger-Gonzales E."/>
            <person name="Havlak P."/>
            <person name="Hellsten U."/>
            <person name="Kuo D.H."/>
            <person name="Larsson T."/>
            <person name="Lv J."/>
            <person name="Arendt D."/>
            <person name="Savage R."/>
            <person name="Osoegawa K."/>
            <person name="de Jong P."/>
            <person name="Grimwood J."/>
            <person name="Chapman J.A."/>
            <person name="Shapiro H."/>
            <person name="Aerts A."/>
            <person name="Otillar R.P."/>
            <person name="Terry A.Y."/>
            <person name="Boore J.L."/>
            <person name="Grigoriev I.V."/>
            <person name="Lindberg D.R."/>
            <person name="Seaver E.C."/>
            <person name="Weisblat D.A."/>
            <person name="Putnam N.H."/>
            <person name="Rokhsar D.S."/>
        </authorList>
    </citation>
    <scope>NUCLEOTIDE SEQUENCE</scope>
    <source>
        <strain evidence="4 6">I ESC-2004</strain>
    </source>
</reference>
<gene>
    <name evidence="4" type="ORF">CAPTEDRAFT_219327</name>
</gene>
<dbReference type="GO" id="GO:0009898">
    <property type="term" value="C:cytoplasmic side of plasma membrane"/>
    <property type="evidence" value="ECO:0007669"/>
    <property type="project" value="TreeGrafter"/>
</dbReference>
<keyword evidence="6" id="KW-1185">Reference proteome</keyword>
<dbReference type="SUPFAM" id="SSF63707">
    <property type="entry name" value="Ganglioside M2 (gm2) activator"/>
    <property type="match status" value="1"/>
</dbReference>
<dbReference type="InterPro" id="IPR036846">
    <property type="entry name" value="GM2-AP_sf"/>
</dbReference>
<dbReference type="GO" id="GO:0008047">
    <property type="term" value="F:enzyme activator activity"/>
    <property type="evidence" value="ECO:0007669"/>
    <property type="project" value="InterPro"/>
</dbReference>
<dbReference type="OMA" id="FDVTPPC"/>
<accession>R7TGH2</accession>
<evidence type="ECO:0000313" key="5">
    <source>
        <dbReference type="EnsemblMetazoa" id="CapteP219327"/>
    </source>
</evidence>
<feature type="signal peptide" evidence="2">
    <location>
        <begin position="1"/>
        <end position="19"/>
    </location>
</feature>
<keyword evidence="1 2" id="KW-0732">Signal</keyword>
<sequence length="203" mass="23230">MITYLLCAITCFVIMLAHAADHNKTLLDYSDCGSDPDRPIRILNVTASPLPVRAPGKFRIAASANVSEELPPKMGVDVIVSKSLFGFNFKIPCVNNIGTCHYSDVCSLLDAYFGHRRRCPRWLRRHQLPCRCPIQPDVYSLKRFSVQIPKLSGMMEVLARGEYQIIIRVVNEDNKNELACFQSTFEIKKRQSKSKKRRRKNER</sequence>
<dbReference type="GO" id="GO:0005319">
    <property type="term" value="F:lipid transporter activity"/>
    <property type="evidence" value="ECO:0007669"/>
    <property type="project" value="TreeGrafter"/>
</dbReference>
<dbReference type="AlphaFoldDB" id="R7TGH2"/>
<dbReference type="PANTHER" id="PTHR17357">
    <property type="entry name" value="GM2 GANGLIOSIDE ACTIVATOR PROTEIN"/>
    <property type="match status" value="1"/>
</dbReference>
<reference evidence="5" key="3">
    <citation type="submission" date="2015-06" db="UniProtKB">
        <authorList>
            <consortium name="EnsemblMetazoa"/>
        </authorList>
    </citation>
    <scope>IDENTIFICATION</scope>
</reference>
<proteinExistence type="predicted"/>
<evidence type="ECO:0000259" key="3">
    <source>
        <dbReference type="SMART" id="SM00737"/>
    </source>
</evidence>
<reference evidence="6" key="1">
    <citation type="submission" date="2012-12" db="EMBL/GenBank/DDBJ databases">
        <authorList>
            <person name="Hellsten U."/>
            <person name="Grimwood J."/>
            <person name="Chapman J.A."/>
            <person name="Shapiro H."/>
            <person name="Aerts A."/>
            <person name="Otillar R.P."/>
            <person name="Terry A.Y."/>
            <person name="Boore J.L."/>
            <person name="Simakov O."/>
            <person name="Marletaz F."/>
            <person name="Cho S.-J."/>
            <person name="Edsinger-Gonzales E."/>
            <person name="Havlak P."/>
            <person name="Kuo D.-H."/>
            <person name="Larsson T."/>
            <person name="Lv J."/>
            <person name="Arendt D."/>
            <person name="Savage R."/>
            <person name="Osoegawa K."/>
            <person name="de Jong P."/>
            <person name="Lindberg D.R."/>
            <person name="Seaver E.C."/>
            <person name="Weisblat D.A."/>
            <person name="Putnam N.H."/>
            <person name="Grigoriev I.V."/>
            <person name="Rokhsar D.S."/>
        </authorList>
    </citation>
    <scope>NUCLEOTIDE SEQUENCE</scope>
    <source>
        <strain evidence="6">I ESC-2004</strain>
    </source>
</reference>
<dbReference type="HOGENOM" id="CLU_108261_0_0_1"/>
<evidence type="ECO:0000313" key="4">
    <source>
        <dbReference type="EMBL" id="ELT90215.1"/>
    </source>
</evidence>
<protein>
    <recommendedName>
        <fullName evidence="3">MD-2-related lipid-recognition domain-containing protein</fullName>
    </recommendedName>
</protein>
<dbReference type="InterPro" id="IPR003172">
    <property type="entry name" value="ML_dom"/>
</dbReference>
<dbReference type="EMBL" id="AMQN01014497">
    <property type="status" value="NOT_ANNOTATED_CDS"/>
    <property type="molecule type" value="Genomic_DNA"/>
</dbReference>
<feature type="chain" id="PRO_5008786980" description="MD-2-related lipid-recognition domain-containing protein" evidence="2">
    <location>
        <begin position="20"/>
        <end position="203"/>
    </location>
</feature>
<feature type="domain" description="MD-2-related lipid-recognition" evidence="3">
    <location>
        <begin position="29"/>
        <end position="185"/>
    </location>
</feature>
<organism evidence="4">
    <name type="scientific">Capitella teleta</name>
    <name type="common">Polychaete worm</name>
    <dbReference type="NCBI Taxonomy" id="283909"/>
    <lineage>
        <taxon>Eukaryota</taxon>
        <taxon>Metazoa</taxon>
        <taxon>Spiralia</taxon>
        <taxon>Lophotrochozoa</taxon>
        <taxon>Annelida</taxon>
        <taxon>Polychaeta</taxon>
        <taxon>Sedentaria</taxon>
        <taxon>Scolecida</taxon>
        <taxon>Capitellidae</taxon>
        <taxon>Capitella</taxon>
    </lineage>
</organism>
<dbReference type="STRING" id="283909.R7TGH2"/>
<evidence type="ECO:0000256" key="1">
    <source>
        <dbReference type="ARBA" id="ARBA00022729"/>
    </source>
</evidence>
<dbReference type="GO" id="GO:0006689">
    <property type="term" value="P:ganglioside catabolic process"/>
    <property type="evidence" value="ECO:0007669"/>
    <property type="project" value="InterPro"/>
</dbReference>
<dbReference type="OrthoDB" id="6409159at2759"/>
<name>R7TGH2_CAPTE</name>